<dbReference type="PANTHER" id="PTHR39083">
    <property type="entry name" value="CYCLIC DI-GMP-BINDING PROTEIN"/>
    <property type="match status" value="1"/>
</dbReference>
<gene>
    <name evidence="8" type="ORF">WMW72_01050</name>
</gene>
<keyword evidence="5 6" id="KW-0472">Membrane</keyword>
<keyword evidence="7" id="KW-0732">Signal</keyword>
<dbReference type="EMBL" id="JBBPCC010000001">
    <property type="protein sequence ID" value="MEK8126494.1"/>
    <property type="molecule type" value="Genomic_DNA"/>
</dbReference>
<name>A0ABU9DCM2_9BACL</name>
<feature type="chain" id="PRO_5046395243" evidence="7">
    <location>
        <begin position="24"/>
        <end position="697"/>
    </location>
</feature>
<keyword evidence="2" id="KW-1003">Cell membrane</keyword>
<dbReference type="RefSeq" id="WP_341413550.1">
    <property type="nucleotide sequence ID" value="NZ_JBBPCC010000001.1"/>
</dbReference>
<dbReference type="Pfam" id="PF03170">
    <property type="entry name" value="BcsB"/>
    <property type="match status" value="1"/>
</dbReference>
<accession>A0ABU9DCM2</accession>
<dbReference type="PANTHER" id="PTHR39083:SF1">
    <property type="entry name" value="CYCLIC DI-GMP-BINDING PROTEIN"/>
    <property type="match status" value="1"/>
</dbReference>
<keyword evidence="3 6" id="KW-0812">Transmembrane</keyword>
<evidence type="ECO:0000313" key="9">
    <source>
        <dbReference type="Proteomes" id="UP001469365"/>
    </source>
</evidence>
<dbReference type="Gene3D" id="2.60.120.260">
    <property type="entry name" value="Galactose-binding domain-like"/>
    <property type="match status" value="2"/>
</dbReference>
<proteinExistence type="predicted"/>
<evidence type="ECO:0000256" key="1">
    <source>
        <dbReference type="ARBA" id="ARBA00004162"/>
    </source>
</evidence>
<evidence type="ECO:0000256" key="4">
    <source>
        <dbReference type="ARBA" id="ARBA00022989"/>
    </source>
</evidence>
<evidence type="ECO:0000256" key="6">
    <source>
        <dbReference type="SAM" id="Phobius"/>
    </source>
</evidence>
<protein>
    <submittedName>
        <fullName evidence="8">Cellulose biosynthesis cyclic di-GMP-binding regulatory protein BcsB</fullName>
    </submittedName>
</protein>
<keyword evidence="9" id="KW-1185">Reference proteome</keyword>
<sequence>MNKRLILTAVLCSALLLPLAVHAEGAEEGQAARKTYGTMFAASSLYGGGSSFQQFFQIENYWKVDAVQIQLDYKASPLTQSDRSSVTLFLNGTPFHSFRPVISDAQKQQLTVTVPTSLLTEGVNTVTVQGNLESTETNLNLACLPTDTREKWLQVFETSRISVQYANDAMKDSIRDFNRHFIGLDTVDESLNAIAVSERSDAAELEAATYALTGFAKANSLKSRTIPLLEYGPDKVKGKQAVVLVSLYDNLPTDLKALLSTAELQDKALLQLVNLGTQPTLVVTSRDAGLLVKAGRLVANQALLGQIDANTKVVDSSTEVETPAVNVSRNVTLTETGDKLTGAMHREKTYFVPLPGNRSIADASKLSIDFRYAKNLDMDRSMVTVLIDKTPIGSKRLSTELADGDHLSLPIPKNLNISGNFSVTVAFDLELKSNMSCIENQDQMPWAFIEKDSMLQLNTKDRADLLFNNYPYPFLRDGSFNQVAVVLPGKRESYTYQALTSLFNLLGQYAQTNTGEIRFYGDEAGADVLKGRQIIAIGSYKDNKVIRDNNDKLYFRYDPSGGGFLSNEKMSIDADYGKRIGSLQLIDSPYDKGYGLLAITGSGQEYAYLASKLIATEGTLWKVFGDGVVTDKDGKTQAFRFKKLTEPEPSSVLGDVLARKDVVSFTIAAVLVLVLVLVSLILMIRKHKKKTKRGRGR</sequence>
<keyword evidence="4 6" id="KW-1133">Transmembrane helix</keyword>
<evidence type="ECO:0000313" key="8">
    <source>
        <dbReference type="EMBL" id="MEK8126494.1"/>
    </source>
</evidence>
<dbReference type="InterPro" id="IPR018513">
    <property type="entry name" value="Cell_synthase_bac"/>
</dbReference>
<reference evidence="8 9" key="1">
    <citation type="submission" date="2024-04" db="EMBL/GenBank/DDBJ databases">
        <title>draft genome sequnece of Paenibacillus filicis.</title>
        <authorList>
            <person name="Kim D.-U."/>
        </authorList>
    </citation>
    <scope>NUCLEOTIDE SEQUENCE [LARGE SCALE GENOMIC DNA]</scope>
    <source>
        <strain evidence="8 9">KACC14197</strain>
    </source>
</reference>
<feature type="signal peptide" evidence="7">
    <location>
        <begin position="1"/>
        <end position="23"/>
    </location>
</feature>
<evidence type="ECO:0000256" key="2">
    <source>
        <dbReference type="ARBA" id="ARBA00022475"/>
    </source>
</evidence>
<organism evidence="8 9">
    <name type="scientific">Paenibacillus filicis</name>
    <dbReference type="NCBI Taxonomy" id="669464"/>
    <lineage>
        <taxon>Bacteria</taxon>
        <taxon>Bacillati</taxon>
        <taxon>Bacillota</taxon>
        <taxon>Bacilli</taxon>
        <taxon>Bacillales</taxon>
        <taxon>Paenibacillaceae</taxon>
        <taxon>Paenibacillus</taxon>
    </lineage>
</organism>
<comment type="subcellular location">
    <subcellularLocation>
        <location evidence="1">Cell membrane</location>
        <topology evidence="1">Single-pass membrane protein</topology>
    </subcellularLocation>
</comment>
<evidence type="ECO:0000256" key="5">
    <source>
        <dbReference type="ARBA" id="ARBA00023136"/>
    </source>
</evidence>
<dbReference type="Proteomes" id="UP001469365">
    <property type="component" value="Unassembled WGS sequence"/>
</dbReference>
<feature type="transmembrane region" description="Helical" evidence="6">
    <location>
        <begin position="662"/>
        <end position="684"/>
    </location>
</feature>
<comment type="caution">
    <text evidence="8">The sequence shown here is derived from an EMBL/GenBank/DDBJ whole genome shotgun (WGS) entry which is preliminary data.</text>
</comment>
<evidence type="ECO:0000256" key="3">
    <source>
        <dbReference type="ARBA" id="ARBA00022692"/>
    </source>
</evidence>
<evidence type="ECO:0000256" key="7">
    <source>
        <dbReference type="SAM" id="SignalP"/>
    </source>
</evidence>